<evidence type="ECO:0000259" key="3">
    <source>
        <dbReference type="PROSITE" id="PS51379"/>
    </source>
</evidence>
<feature type="domain" description="4Fe-4S ferredoxin-type" evidence="3">
    <location>
        <begin position="166"/>
        <end position="195"/>
    </location>
</feature>
<dbReference type="InterPro" id="IPR037024">
    <property type="entry name" value="NiFe_Hase_small_N_sf"/>
</dbReference>
<organism evidence="4 5">
    <name type="scientific">Zestosphaera tikiterensis</name>
    <dbReference type="NCBI Taxonomy" id="1973259"/>
    <lineage>
        <taxon>Archaea</taxon>
        <taxon>Thermoproteota</taxon>
        <taxon>Thermoprotei</taxon>
        <taxon>Desulfurococcales</taxon>
        <taxon>Desulfurococcaceae</taxon>
        <taxon>Zestosphaera</taxon>
    </lineage>
</organism>
<comment type="similarity">
    <text evidence="1">Belongs to the FrhG family.</text>
</comment>
<proteinExistence type="inferred from homology"/>
<dbReference type="Proteomes" id="UP000244093">
    <property type="component" value="Unassembled WGS sequence"/>
</dbReference>
<keyword evidence="2" id="KW-0560">Oxidoreductase</keyword>
<dbReference type="PROSITE" id="PS00198">
    <property type="entry name" value="4FE4S_FER_1"/>
    <property type="match status" value="2"/>
</dbReference>
<dbReference type="InterPro" id="IPR051349">
    <property type="entry name" value="Hydrogenase_assoc-protein"/>
</dbReference>
<dbReference type="Pfam" id="PF13237">
    <property type="entry name" value="Fer4_10"/>
    <property type="match status" value="1"/>
</dbReference>
<dbReference type="InterPro" id="IPR006137">
    <property type="entry name" value="NADH_UbQ_OxRdtase-like_20kDa"/>
</dbReference>
<evidence type="ECO:0000313" key="5">
    <source>
        <dbReference type="Proteomes" id="UP000244093"/>
    </source>
</evidence>
<evidence type="ECO:0000256" key="1">
    <source>
        <dbReference type="ARBA" id="ARBA00010870"/>
    </source>
</evidence>
<dbReference type="EMBL" id="NBVN01000003">
    <property type="protein sequence ID" value="PUA32789.1"/>
    <property type="molecule type" value="Genomic_DNA"/>
</dbReference>
<dbReference type="PANTHER" id="PTHR42845">
    <property type="entry name" value="COENZYME F420-REDUCING HYDROGENASE, GAMMA SUBUNIT"/>
    <property type="match status" value="1"/>
</dbReference>
<dbReference type="PANTHER" id="PTHR42845:SF2">
    <property type="entry name" value="F420-NON-REDUCING HYDROGENASE VHU SUBUNIT G"/>
    <property type="match status" value="1"/>
</dbReference>
<reference evidence="4 5" key="1">
    <citation type="journal article" date="2018" name="Syst. Appl. Microbiol.">
        <title>A new symbiotic nanoarchaeote (Candidatus Nanoclepta minutus) and its host (Zestosphaera tikiterensis gen. nov., sp. nov.) from a New Zealand hot spring.</title>
        <authorList>
            <person name="St John E."/>
            <person name="Liu Y."/>
            <person name="Podar M."/>
            <person name="Stott M.B."/>
            <person name="Meneghin J."/>
            <person name="Chen Z."/>
            <person name="Lagutin K."/>
            <person name="Mitchell K."/>
            <person name="Reysenbach A.L."/>
        </authorList>
    </citation>
    <scope>NUCLEOTIDE SEQUENCE [LARGE SCALE GENOMIC DNA]</scope>
    <source>
        <strain evidence="4">NZ3</strain>
    </source>
</reference>
<name>A0A2R7Y5Y5_9CREN</name>
<dbReference type="PROSITE" id="PS51379">
    <property type="entry name" value="4FE4S_FER_2"/>
    <property type="match status" value="2"/>
</dbReference>
<sequence>MSQRTKPELLIYDFGGCEGCPLSIIRVIVQLSQIVNVSSRYLGSVDLNRSYDYAVLTGSICLDSVRHVETLRKIRENAKIVIAYGSCASVGGITLYARGGQEPMPEHRKFTSITKLIDVDYSIPGCPPAPQTLISLLSNIKQGRGYFLDLFKASSYTSKLSGFDLIDEIVLTGLCVGCGACVLSCPTNALQMIEGHPDLIPEKCIRCGSCTVRCPRFSQLLMQRAKLLEKSRILIRGVSGEKHG</sequence>
<dbReference type="Gene3D" id="3.30.70.20">
    <property type="match status" value="1"/>
</dbReference>
<dbReference type="Pfam" id="PF01058">
    <property type="entry name" value="Oxidored_q6"/>
    <property type="match status" value="1"/>
</dbReference>
<dbReference type="GO" id="GO:0016491">
    <property type="term" value="F:oxidoreductase activity"/>
    <property type="evidence" value="ECO:0007669"/>
    <property type="project" value="UniProtKB-KW"/>
</dbReference>
<dbReference type="Gene3D" id="3.40.50.700">
    <property type="entry name" value="NADH:ubiquinone oxidoreductase-like, 20kDa subunit"/>
    <property type="match status" value="1"/>
</dbReference>
<dbReference type="AlphaFoldDB" id="A0A2R7Y5Y5"/>
<comment type="caution">
    <text evidence="4">The sequence shown here is derived from an EMBL/GenBank/DDBJ whole genome shotgun (WGS) entry which is preliminary data.</text>
</comment>
<protein>
    <recommendedName>
        <fullName evidence="3">4Fe-4S ferredoxin-type domain-containing protein</fullName>
    </recommendedName>
</protein>
<accession>A0A2R7Y5Y5</accession>
<evidence type="ECO:0000256" key="2">
    <source>
        <dbReference type="ARBA" id="ARBA00023002"/>
    </source>
</evidence>
<gene>
    <name evidence="4" type="ORF">B7O98_04920</name>
</gene>
<dbReference type="GO" id="GO:0051536">
    <property type="term" value="F:iron-sulfur cluster binding"/>
    <property type="evidence" value="ECO:0007669"/>
    <property type="project" value="InterPro"/>
</dbReference>
<evidence type="ECO:0000313" key="4">
    <source>
        <dbReference type="EMBL" id="PUA32789.1"/>
    </source>
</evidence>
<dbReference type="InterPro" id="IPR017900">
    <property type="entry name" value="4Fe4S_Fe_S_CS"/>
</dbReference>
<dbReference type="InterPro" id="IPR017896">
    <property type="entry name" value="4Fe4S_Fe-S-bd"/>
</dbReference>
<dbReference type="SUPFAM" id="SSF56770">
    <property type="entry name" value="HydA/Nqo6-like"/>
    <property type="match status" value="1"/>
</dbReference>
<feature type="domain" description="4Fe-4S ferredoxin-type" evidence="3">
    <location>
        <begin position="196"/>
        <end position="225"/>
    </location>
</feature>